<dbReference type="EMBL" id="JAGSOH010000001">
    <property type="protein sequence ID" value="MBR7824716.1"/>
    <property type="molecule type" value="Genomic_DNA"/>
</dbReference>
<evidence type="ECO:0000313" key="2">
    <source>
        <dbReference type="Proteomes" id="UP000676325"/>
    </source>
</evidence>
<reference evidence="1" key="1">
    <citation type="submission" date="2021-04" db="EMBL/GenBank/DDBJ databases">
        <title>Genome based classification of Actinospica acidithermotolerans sp. nov., an actinobacterium isolated from an Indonesian hot spring.</title>
        <authorList>
            <person name="Kusuma A.B."/>
            <person name="Putra K.E."/>
            <person name="Nafisah S."/>
            <person name="Loh J."/>
            <person name="Nouioui I."/>
            <person name="Goodfellow M."/>
        </authorList>
    </citation>
    <scope>NUCLEOTIDE SEQUENCE</scope>
    <source>
        <strain evidence="1">MGRD01-02</strain>
    </source>
</reference>
<name>A0A941E415_9ACTN</name>
<dbReference type="Proteomes" id="UP000676325">
    <property type="component" value="Unassembled WGS sequence"/>
</dbReference>
<protein>
    <submittedName>
        <fullName evidence="1">Uncharacterized protein</fullName>
    </submittedName>
</protein>
<gene>
    <name evidence="1" type="ORF">KDK95_00225</name>
</gene>
<dbReference type="AlphaFoldDB" id="A0A941E415"/>
<comment type="caution">
    <text evidence="1">The sequence shown here is derived from an EMBL/GenBank/DDBJ whole genome shotgun (WGS) entry which is preliminary data.</text>
</comment>
<accession>A0A941E415</accession>
<keyword evidence="2" id="KW-1185">Reference proteome</keyword>
<proteinExistence type="predicted"/>
<sequence length="59" mass="6743">MARYVALRATAATRSHMARPMGIDPFLEKIEELVERSKAPCRVRWSDQVGGRRENVAEE</sequence>
<evidence type="ECO:0000313" key="1">
    <source>
        <dbReference type="EMBL" id="MBR7824716.1"/>
    </source>
</evidence>
<organism evidence="1 2">
    <name type="scientific">Actinospica acidithermotolerans</name>
    <dbReference type="NCBI Taxonomy" id="2828514"/>
    <lineage>
        <taxon>Bacteria</taxon>
        <taxon>Bacillati</taxon>
        <taxon>Actinomycetota</taxon>
        <taxon>Actinomycetes</taxon>
        <taxon>Catenulisporales</taxon>
        <taxon>Actinospicaceae</taxon>
        <taxon>Actinospica</taxon>
    </lineage>
</organism>